<dbReference type="Gene3D" id="1.10.10.10">
    <property type="entry name" value="Winged helix-like DNA-binding domain superfamily/Winged helix DNA-binding domain"/>
    <property type="match status" value="1"/>
</dbReference>
<dbReference type="PANTHER" id="PTHR30136:SF35">
    <property type="entry name" value="HTH-TYPE TRANSCRIPTIONAL REGULATOR RV1719"/>
    <property type="match status" value="1"/>
</dbReference>
<keyword evidence="3" id="KW-0804">Transcription</keyword>
<dbReference type="PROSITE" id="PS51077">
    <property type="entry name" value="HTH_ICLR"/>
    <property type="match status" value="1"/>
</dbReference>
<evidence type="ECO:0000256" key="3">
    <source>
        <dbReference type="ARBA" id="ARBA00023163"/>
    </source>
</evidence>
<reference evidence="6 7" key="1">
    <citation type="submission" date="2018-07" db="EMBL/GenBank/DDBJ databases">
        <title>Sequencing the genomes of 1000 actinobacteria strains.</title>
        <authorList>
            <person name="Klenk H.-P."/>
        </authorList>
    </citation>
    <scope>NUCLEOTIDE SEQUENCE [LARGE SCALE GENOMIC DNA]</scope>
    <source>
        <strain evidence="6 7">DSM 14442</strain>
    </source>
</reference>
<dbReference type="SUPFAM" id="SSF46785">
    <property type="entry name" value="Winged helix' DNA-binding domain"/>
    <property type="match status" value="1"/>
</dbReference>
<dbReference type="PANTHER" id="PTHR30136">
    <property type="entry name" value="HELIX-TURN-HELIX TRANSCRIPTIONAL REGULATOR, ICLR FAMILY"/>
    <property type="match status" value="1"/>
</dbReference>
<proteinExistence type="predicted"/>
<evidence type="ECO:0000313" key="7">
    <source>
        <dbReference type="Proteomes" id="UP000256727"/>
    </source>
</evidence>
<dbReference type="Gene3D" id="3.30.450.40">
    <property type="match status" value="1"/>
</dbReference>
<feature type="domain" description="HTH iclR-type" evidence="4">
    <location>
        <begin position="4"/>
        <end position="65"/>
    </location>
</feature>
<comment type="caution">
    <text evidence="6">The sequence shown here is derived from an EMBL/GenBank/DDBJ whole genome shotgun (WGS) entry which is preliminary data.</text>
</comment>
<dbReference type="Proteomes" id="UP000256727">
    <property type="component" value="Unassembled WGS sequence"/>
</dbReference>
<dbReference type="InterPro" id="IPR050707">
    <property type="entry name" value="HTH_MetabolicPath_Reg"/>
</dbReference>
<dbReference type="InterPro" id="IPR036390">
    <property type="entry name" value="WH_DNA-bd_sf"/>
</dbReference>
<evidence type="ECO:0000256" key="2">
    <source>
        <dbReference type="ARBA" id="ARBA00023125"/>
    </source>
</evidence>
<dbReference type="GO" id="GO:0003700">
    <property type="term" value="F:DNA-binding transcription factor activity"/>
    <property type="evidence" value="ECO:0007669"/>
    <property type="project" value="TreeGrafter"/>
</dbReference>
<dbReference type="AlphaFoldDB" id="A0A3D9LDB6"/>
<dbReference type="PROSITE" id="PS51078">
    <property type="entry name" value="ICLR_ED"/>
    <property type="match status" value="1"/>
</dbReference>
<dbReference type="Pfam" id="PF01614">
    <property type="entry name" value="IclR_C"/>
    <property type="match status" value="1"/>
</dbReference>
<dbReference type="InterPro" id="IPR029016">
    <property type="entry name" value="GAF-like_dom_sf"/>
</dbReference>
<dbReference type="OrthoDB" id="7274111at2"/>
<dbReference type="RefSeq" id="WP_147301216.1">
    <property type="nucleotide sequence ID" value="NZ_QREH01000001.1"/>
</dbReference>
<evidence type="ECO:0000256" key="1">
    <source>
        <dbReference type="ARBA" id="ARBA00023015"/>
    </source>
</evidence>
<dbReference type="SUPFAM" id="SSF55781">
    <property type="entry name" value="GAF domain-like"/>
    <property type="match status" value="1"/>
</dbReference>
<dbReference type="EMBL" id="QREH01000001">
    <property type="protein sequence ID" value="REE04142.1"/>
    <property type="molecule type" value="Genomic_DNA"/>
</dbReference>
<keyword evidence="1" id="KW-0805">Transcription regulation</keyword>
<dbReference type="GO" id="GO:0045892">
    <property type="term" value="P:negative regulation of DNA-templated transcription"/>
    <property type="evidence" value="ECO:0007669"/>
    <property type="project" value="TreeGrafter"/>
</dbReference>
<dbReference type="InterPro" id="IPR036388">
    <property type="entry name" value="WH-like_DNA-bd_sf"/>
</dbReference>
<sequence length="252" mass="26337">MTEIRSVVHALTVVDRVMAEGGVRVREIAEDLGIAPSSAHRLLGTLASRDYVVQDPYSRVYRPGAALLSLAGGGMENREIRRSAHRPMESLAAATGESVSLSVLVRSEVEFVDGIESAHVLRASPRIGARIPAYGTAGGRVMLADLAPADVAGMFGGGLKKLTDHTVDTMPDLAGMLARIRQAGYAVSRGESTEGISAVAVPLRDVTGRTVAGLAVVAPTERLPDNGLSVLIDQLQQAAAAFSTSLGNRGMN</sequence>
<feature type="domain" description="IclR-ED" evidence="5">
    <location>
        <begin position="66"/>
        <end position="248"/>
    </location>
</feature>
<accession>A0A3D9LDB6</accession>
<dbReference type="InterPro" id="IPR005471">
    <property type="entry name" value="Tscrpt_reg_IclR_N"/>
</dbReference>
<protein>
    <submittedName>
        <fullName evidence="6">IclR family transcriptional regulator</fullName>
    </submittedName>
</protein>
<evidence type="ECO:0000259" key="5">
    <source>
        <dbReference type="PROSITE" id="PS51078"/>
    </source>
</evidence>
<keyword evidence="2" id="KW-0238">DNA-binding</keyword>
<evidence type="ECO:0000313" key="6">
    <source>
        <dbReference type="EMBL" id="REE04142.1"/>
    </source>
</evidence>
<dbReference type="SMART" id="SM00346">
    <property type="entry name" value="HTH_ICLR"/>
    <property type="match status" value="1"/>
</dbReference>
<evidence type="ECO:0000259" key="4">
    <source>
        <dbReference type="PROSITE" id="PS51077"/>
    </source>
</evidence>
<dbReference type="InterPro" id="IPR014757">
    <property type="entry name" value="Tscrpt_reg_IclR_C"/>
</dbReference>
<name>A0A3D9LDB6_9MICC</name>
<dbReference type="Pfam" id="PF09339">
    <property type="entry name" value="HTH_IclR"/>
    <property type="match status" value="1"/>
</dbReference>
<dbReference type="GO" id="GO:0003677">
    <property type="term" value="F:DNA binding"/>
    <property type="evidence" value="ECO:0007669"/>
    <property type="project" value="UniProtKB-KW"/>
</dbReference>
<keyword evidence="7" id="KW-1185">Reference proteome</keyword>
<organism evidence="6 7">
    <name type="scientific">Citricoccus muralis</name>
    <dbReference type="NCBI Taxonomy" id="169134"/>
    <lineage>
        <taxon>Bacteria</taxon>
        <taxon>Bacillati</taxon>
        <taxon>Actinomycetota</taxon>
        <taxon>Actinomycetes</taxon>
        <taxon>Micrococcales</taxon>
        <taxon>Micrococcaceae</taxon>
        <taxon>Citricoccus</taxon>
    </lineage>
</organism>
<gene>
    <name evidence="6" type="ORF">C8E99_1969</name>
</gene>